<dbReference type="EMBL" id="JBAHYK010000053">
    <property type="protein sequence ID" value="KAL0579629.1"/>
    <property type="molecule type" value="Genomic_DNA"/>
</dbReference>
<protein>
    <submittedName>
        <fullName evidence="1">Uncharacterized protein</fullName>
    </submittedName>
</protein>
<comment type="caution">
    <text evidence="1">The sequence shown here is derived from an EMBL/GenBank/DDBJ whole genome shotgun (WGS) entry which is preliminary data.</text>
</comment>
<organism evidence="1 2">
    <name type="scientific">Marasmius crinis-equi</name>
    <dbReference type="NCBI Taxonomy" id="585013"/>
    <lineage>
        <taxon>Eukaryota</taxon>
        <taxon>Fungi</taxon>
        <taxon>Dikarya</taxon>
        <taxon>Basidiomycota</taxon>
        <taxon>Agaricomycotina</taxon>
        <taxon>Agaricomycetes</taxon>
        <taxon>Agaricomycetidae</taxon>
        <taxon>Agaricales</taxon>
        <taxon>Marasmiineae</taxon>
        <taxon>Marasmiaceae</taxon>
        <taxon>Marasmius</taxon>
    </lineage>
</organism>
<evidence type="ECO:0000313" key="1">
    <source>
        <dbReference type="EMBL" id="KAL0579629.1"/>
    </source>
</evidence>
<reference evidence="1 2" key="1">
    <citation type="submission" date="2024-02" db="EMBL/GenBank/DDBJ databases">
        <title>A draft genome for the cacao thread blight pathogen Marasmius crinis-equi.</title>
        <authorList>
            <person name="Cohen S.P."/>
            <person name="Baruah I.K."/>
            <person name="Amoako-Attah I."/>
            <person name="Bukari Y."/>
            <person name="Meinhardt L.W."/>
            <person name="Bailey B.A."/>
        </authorList>
    </citation>
    <scope>NUCLEOTIDE SEQUENCE [LARGE SCALE GENOMIC DNA]</scope>
    <source>
        <strain evidence="1 2">GH-76</strain>
    </source>
</reference>
<dbReference type="Proteomes" id="UP001465976">
    <property type="component" value="Unassembled WGS sequence"/>
</dbReference>
<evidence type="ECO:0000313" key="2">
    <source>
        <dbReference type="Proteomes" id="UP001465976"/>
    </source>
</evidence>
<keyword evidence="2" id="KW-1185">Reference proteome</keyword>
<gene>
    <name evidence="1" type="ORF">V5O48_002401</name>
</gene>
<proteinExistence type="predicted"/>
<sequence>MPIKLPLPEGANLEDFVQFVRATYALTVREAPPDLERAQWISVLKLSTCWMFDDLRKLSIEKISETYPSCLDRAILGRSYNVRSWFLEGLQGLACPSHALLPLGDFEGLGDRTALRVLYLRSASSRTKLQLKIEDLFADELASIELAA</sequence>
<accession>A0ABR3FVR9</accession>
<name>A0ABR3FVR9_9AGAR</name>